<keyword evidence="2" id="KW-1185">Reference proteome</keyword>
<reference evidence="1 2" key="1">
    <citation type="submission" date="2019-07" db="EMBL/GenBank/DDBJ databases">
        <title>Finished genome of Venturia effusa.</title>
        <authorList>
            <person name="Young C.A."/>
            <person name="Cox M.P."/>
            <person name="Ganley A.R.D."/>
            <person name="David W.J."/>
        </authorList>
    </citation>
    <scope>NUCLEOTIDE SEQUENCE [LARGE SCALE GENOMIC DNA]</scope>
    <source>
        <strain evidence="2">albino</strain>
    </source>
</reference>
<sequence length="173" mass="18528">MVLAAPIAAPIDLVARDTTVLDRAISRSSSALTNLAKTIDGYYHAPTRNAATQQKLINDDLKGAVDALDSGAKLITSTPPINALEKPAIVIKSKDLLDQIRKVSDSWVKTKTLIVANGGKQAIGDAVRQQARSANNFASVLISRMPGGDKEEMAKWFEREVNQAVTKSVVAFS</sequence>
<gene>
    <name evidence="1" type="ORF">FKW77_003750</name>
</gene>
<organism evidence="1 2">
    <name type="scientific">Venturia effusa</name>
    <dbReference type="NCBI Taxonomy" id="50376"/>
    <lineage>
        <taxon>Eukaryota</taxon>
        <taxon>Fungi</taxon>
        <taxon>Dikarya</taxon>
        <taxon>Ascomycota</taxon>
        <taxon>Pezizomycotina</taxon>
        <taxon>Dothideomycetes</taxon>
        <taxon>Pleosporomycetidae</taxon>
        <taxon>Venturiales</taxon>
        <taxon>Venturiaceae</taxon>
        <taxon>Venturia</taxon>
    </lineage>
</organism>
<evidence type="ECO:0000313" key="2">
    <source>
        <dbReference type="Proteomes" id="UP000316270"/>
    </source>
</evidence>
<proteinExistence type="predicted"/>
<dbReference type="AlphaFoldDB" id="A0A517LIF8"/>
<protein>
    <submittedName>
        <fullName evidence="1">Uncharacterized protein</fullName>
    </submittedName>
</protein>
<evidence type="ECO:0000313" key="1">
    <source>
        <dbReference type="EMBL" id="QDS75429.1"/>
    </source>
</evidence>
<dbReference type="EMBL" id="CP042197">
    <property type="protein sequence ID" value="QDS75429.1"/>
    <property type="molecule type" value="Genomic_DNA"/>
</dbReference>
<dbReference type="Gene3D" id="1.20.1280.140">
    <property type="match status" value="1"/>
</dbReference>
<dbReference type="Proteomes" id="UP000316270">
    <property type="component" value="Chromosome 13"/>
</dbReference>
<dbReference type="OrthoDB" id="3934248at2759"/>
<name>A0A517LIF8_9PEZI</name>
<accession>A0A517LIF8</accession>